<feature type="transmembrane region" description="Helical" evidence="1">
    <location>
        <begin position="19"/>
        <end position="41"/>
    </location>
</feature>
<gene>
    <name evidence="2" type="ORF">AOC36_01435</name>
</gene>
<dbReference type="STRING" id="1514105.AOC36_01435"/>
<accession>A0A0X8GYD2</accession>
<reference evidence="2 3" key="1">
    <citation type="submission" date="2015-10" db="EMBL/GenBank/DDBJ databases">
        <title>Erysipelothrix larvae sp. LV19 isolated from the larval gut of the rhinoceros beetle, Trypoxylus dichotomus.</title>
        <authorList>
            <person name="Lim S."/>
            <person name="Kim B.-C."/>
        </authorList>
    </citation>
    <scope>NUCLEOTIDE SEQUENCE [LARGE SCALE GENOMIC DNA]</scope>
    <source>
        <strain evidence="2 3">LV19</strain>
    </source>
</reference>
<dbReference type="Proteomes" id="UP000063781">
    <property type="component" value="Chromosome"/>
</dbReference>
<evidence type="ECO:0000256" key="1">
    <source>
        <dbReference type="SAM" id="Phobius"/>
    </source>
</evidence>
<sequence>MSDSIIHSDITINIKNTKIGVSIMIELCLAGIVIISIGFMLFECFRNKRFKTLLIYILCIAICGGIGGIYFLVQPKIQQKSALNTCNKNTLGQPQYGTSYQVGESKTILFEDAFYLDGSQHCSQLQFTIDLIQYNKSAKQLKKNVINIQDQSGVVSILDNLSSVYIQNGLMEVDVDFVILDTSQEEPVRLHVRGKYTFSESDFTLLEKRLF</sequence>
<keyword evidence="3" id="KW-1185">Reference proteome</keyword>
<name>A0A0X8GYD2_9FIRM</name>
<evidence type="ECO:0000313" key="2">
    <source>
        <dbReference type="EMBL" id="AMC92695.1"/>
    </source>
</evidence>
<dbReference type="RefSeq" id="WP_067630389.1">
    <property type="nucleotide sequence ID" value="NZ_CP013213.1"/>
</dbReference>
<evidence type="ECO:0000313" key="3">
    <source>
        <dbReference type="Proteomes" id="UP000063781"/>
    </source>
</evidence>
<keyword evidence="1" id="KW-1133">Transmembrane helix</keyword>
<dbReference type="KEGG" id="erl:AOC36_01435"/>
<protein>
    <submittedName>
        <fullName evidence="2">Uncharacterized protein</fullName>
    </submittedName>
</protein>
<dbReference type="EMBL" id="CP013213">
    <property type="protein sequence ID" value="AMC92695.1"/>
    <property type="molecule type" value="Genomic_DNA"/>
</dbReference>
<dbReference type="AlphaFoldDB" id="A0A0X8GYD2"/>
<keyword evidence="1" id="KW-0812">Transmembrane</keyword>
<keyword evidence="1" id="KW-0472">Membrane</keyword>
<proteinExistence type="predicted"/>
<feature type="transmembrane region" description="Helical" evidence="1">
    <location>
        <begin position="53"/>
        <end position="73"/>
    </location>
</feature>
<organism evidence="2 3">
    <name type="scientific">Erysipelothrix larvae</name>
    <dbReference type="NCBI Taxonomy" id="1514105"/>
    <lineage>
        <taxon>Bacteria</taxon>
        <taxon>Bacillati</taxon>
        <taxon>Bacillota</taxon>
        <taxon>Erysipelotrichia</taxon>
        <taxon>Erysipelotrichales</taxon>
        <taxon>Erysipelotrichaceae</taxon>
        <taxon>Erysipelothrix</taxon>
    </lineage>
</organism>